<dbReference type="KEGG" id="sbk:SHEWBE_3536"/>
<evidence type="ECO:0008006" key="3">
    <source>
        <dbReference type="Google" id="ProtNLM"/>
    </source>
</evidence>
<sequence length="165" mass="18644">MTNQQNKRALQQALLKENSNHLLLASKQLEASFTRCNLIALKPENLGFEELERFEALTSRFARLADLILQKAIRLIESLELEGSGTILDRINKAEKRGIIANSEQFIEIRQLRNSIAHEYDADALIKIFEDCLGFTPVLLSTVGNITEYIDNKALLSSCKTKLEP</sequence>
<accession>A0A330M451</accession>
<dbReference type="AlphaFoldDB" id="A0A330M451"/>
<dbReference type="EMBL" id="LS483452">
    <property type="protein sequence ID" value="SQH77499.1"/>
    <property type="molecule type" value="Genomic_DNA"/>
</dbReference>
<dbReference type="RefSeq" id="WP_197713511.1">
    <property type="nucleotide sequence ID" value="NZ_LS483452.1"/>
</dbReference>
<organism evidence="1 2">
    <name type="scientific">Shewanella benthica</name>
    <dbReference type="NCBI Taxonomy" id="43661"/>
    <lineage>
        <taxon>Bacteria</taxon>
        <taxon>Pseudomonadati</taxon>
        <taxon>Pseudomonadota</taxon>
        <taxon>Gammaproteobacteria</taxon>
        <taxon>Alteromonadales</taxon>
        <taxon>Shewanellaceae</taxon>
        <taxon>Shewanella</taxon>
    </lineage>
</organism>
<dbReference type="Gene3D" id="1.20.120.330">
    <property type="entry name" value="Nucleotidyltransferases domain 2"/>
    <property type="match status" value="1"/>
</dbReference>
<evidence type="ECO:0000313" key="1">
    <source>
        <dbReference type="EMBL" id="SQH77499.1"/>
    </source>
</evidence>
<dbReference type="Proteomes" id="UP000250123">
    <property type="component" value="Chromosome SHEWBE"/>
</dbReference>
<dbReference type="SUPFAM" id="SSF81593">
    <property type="entry name" value="Nucleotidyltransferase substrate binding subunit/domain"/>
    <property type="match status" value="1"/>
</dbReference>
<name>A0A330M451_9GAMM</name>
<gene>
    <name evidence="1" type="ORF">SHEWBE_3536</name>
</gene>
<evidence type="ECO:0000313" key="2">
    <source>
        <dbReference type="Proteomes" id="UP000250123"/>
    </source>
</evidence>
<reference evidence="2" key="1">
    <citation type="submission" date="2018-06" db="EMBL/GenBank/DDBJ databases">
        <authorList>
            <person name="Cea G.-C."/>
            <person name="William W."/>
        </authorList>
    </citation>
    <scope>NUCLEOTIDE SEQUENCE [LARGE SCALE GENOMIC DNA]</scope>
    <source>
        <strain evidence="2">DB21MT-2</strain>
    </source>
</reference>
<protein>
    <recommendedName>
        <fullName evidence="3">DUF86 domain-containing protein</fullName>
    </recommendedName>
</protein>
<proteinExistence type="predicted"/>